<evidence type="ECO:0000256" key="1">
    <source>
        <dbReference type="SAM" id="MobiDB-lite"/>
    </source>
</evidence>
<feature type="region of interest" description="Disordered" evidence="1">
    <location>
        <begin position="284"/>
        <end position="328"/>
    </location>
</feature>
<dbReference type="RefSeq" id="WP_270679687.1">
    <property type="nucleotide sequence ID" value="NZ_JAQFWP010000046.1"/>
</dbReference>
<dbReference type="Proteomes" id="UP001165685">
    <property type="component" value="Unassembled WGS sequence"/>
</dbReference>
<protein>
    <submittedName>
        <fullName evidence="3">Pentapeptide repeat-containing protein</fullName>
    </submittedName>
</protein>
<accession>A0ABT4TQT8</accession>
<name>A0ABT4TQT8_9ACTN</name>
<reference evidence="3" key="1">
    <citation type="submission" date="2023-01" db="EMBL/GenBank/DDBJ databases">
        <title>Draft genome sequence of Nocardiopsis sp. LSu2-4 isolated from halophytes.</title>
        <authorList>
            <person name="Duangmal K."/>
            <person name="Chantavorakit T."/>
        </authorList>
    </citation>
    <scope>NUCLEOTIDE SEQUENCE</scope>
    <source>
        <strain evidence="3">LSu2-4</strain>
    </source>
</reference>
<keyword evidence="2" id="KW-1133">Transmembrane helix</keyword>
<evidence type="ECO:0000256" key="2">
    <source>
        <dbReference type="SAM" id="Phobius"/>
    </source>
</evidence>
<gene>
    <name evidence="3" type="ORF">O4U47_21305</name>
</gene>
<proteinExistence type="predicted"/>
<keyword evidence="2" id="KW-0472">Membrane</keyword>
<dbReference type="EMBL" id="JAQFWP010000046">
    <property type="protein sequence ID" value="MDA2807056.1"/>
    <property type="molecule type" value="Genomic_DNA"/>
</dbReference>
<evidence type="ECO:0000313" key="4">
    <source>
        <dbReference type="Proteomes" id="UP001165685"/>
    </source>
</evidence>
<keyword evidence="4" id="KW-1185">Reference proteome</keyword>
<feature type="transmembrane region" description="Helical" evidence="2">
    <location>
        <begin position="497"/>
        <end position="516"/>
    </location>
</feature>
<keyword evidence="2" id="KW-0812">Transmembrane</keyword>
<comment type="caution">
    <text evidence="3">The sequence shown here is derived from an EMBL/GenBank/DDBJ whole genome shotgun (WGS) entry which is preliminary data.</text>
</comment>
<organism evidence="3 4">
    <name type="scientific">Nocardiopsis suaedae</name>
    <dbReference type="NCBI Taxonomy" id="3018444"/>
    <lineage>
        <taxon>Bacteria</taxon>
        <taxon>Bacillati</taxon>
        <taxon>Actinomycetota</taxon>
        <taxon>Actinomycetes</taxon>
        <taxon>Streptosporangiales</taxon>
        <taxon>Nocardiopsidaceae</taxon>
        <taxon>Nocardiopsis</taxon>
    </lineage>
</organism>
<dbReference type="Gene3D" id="2.160.20.80">
    <property type="entry name" value="E3 ubiquitin-protein ligase SopA"/>
    <property type="match status" value="1"/>
</dbReference>
<dbReference type="Pfam" id="PF13576">
    <property type="entry name" value="Pentapeptide_3"/>
    <property type="match status" value="2"/>
</dbReference>
<dbReference type="InterPro" id="IPR001646">
    <property type="entry name" value="5peptide_repeat"/>
</dbReference>
<sequence length="613" mass="65770">MHTTIGWDTCVAEEGCRGIQVAGTETCLAHLGPDALEAFLAGLGPGSDLNLSGTTISSGLLERLLDALRDEDGRKVLGQARFTDATFEGGVAFGDTHFTGHAWFVGAHFERKAGFRGASFEGVTEFRNTRFGDEAWFMGASFEYNADFMEALFDAEAWFMRAHFEGDAWFAGVHFSGDAGFGGAYIRRNALFGGARFDGGTGFGDAYIGESADFGKARFHGSTPLTVVAAEQVDLSRAEFSSPADLEIDAAGIDLRRAGFPAGVRLELRRAAVDMEGARIEGPSTLSGAFLPTAGEGDEAPTGGPVPPGRGPRLLDPPDASEASTPRRSWMPTVVSLRGVDCTNLMLNDVDLSSCRFAGAMNVAALGLQGQCVFARPPRSRGGGFGRAVRWSRRRVLAEEREWRTIMGHRGWVEDPDEAEYLAGLERPEVSAERMADLYRSLRRALEENADQPGAADFYYGEMLFRARAVSTPPAERAILWAYWAFSGFGLRALRSLAALAVLVAVTTAVLAGWGIPAEGPQQQVAFTLPPGASGGQVTAEVDKPPSDLPNAEDRWTGDRLEKAARIAMGAVVFRDSGKELTDVGAWTVVVSRFTGPVLLALAVLAVRNRVKR</sequence>
<feature type="transmembrane region" description="Helical" evidence="2">
    <location>
        <begin position="584"/>
        <end position="607"/>
    </location>
</feature>
<evidence type="ECO:0000313" key="3">
    <source>
        <dbReference type="EMBL" id="MDA2807056.1"/>
    </source>
</evidence>